<proteinExistence type="inferred from homology"/>
<dbReference type="InterPro" id="IPR009097">
    <property type="entry name" value="Cyclic_Pdiesterase"/>
</dbReference>
<evidence type="ECO:0000259" key="2">
    <source>
        <dbReference type="Pfam" id="PF02834"/>
    </source>
</evidence>
<name>A0A381UQZ9_9ZZZZ</name>
<keyword evidence="1" id="KW-0378">Hydrolase</keyword>
<dbReference type="PANTHER" id="PTHR35561:SF1">
    <property type="entry name" value="RNA 2',3'-CYCLIC PHOSPHODIESTERASE"/>
    <property type="match status" value="1"/>
</dbReference>
<dbReference type="PANTHER" id="PTHR35561">
    <property type="entry name" value="RNA 2',3'-CYCLIC PHOSPHODIESTERASE"/>
    <property type="match status" value="1"/>
</dbReference>
<dbReference type="AlphaFoldDB" id="A0A381UQZ9"/>
<feature type="domain" description="Phosphoesterase HXTX" evidence="2">
    <location>
        <begin position="90"/>
        <end position="161"/>
    </location>
</feature>
<dbReference type="Pfam" id="PF02834">
    <property type="entry name" value="LigT_PEase"/>
    <property type="match status" value="2"/>
</dbReference>
<dbReference type="InterPro" id="IPR004175">
    <property type="entry name" value="RNA_CPDase"/>
</dbReference>
<gene>
    <name evidence="3" type="ORF">METZ01_LOCUS83354</name>
</gene>
<accession>A0A381UQZ9</accession>
<organism evidence="3">
    <name type="scientific">marine metagenome</name>
    <dbReference type="NCBI Taxonomy" id="408172"/>
    <lineage>
        <taxon>unclassified sequences</taxon>
        <taxon>metagenomes</taxon>
        <taxon>ecological metagenomes</taxon>
    </lineage>
</organism>
<dbReference type="GO" id="GO:0008664">
    <property type="term" value="F:RNA 2',3'-cyclic 3'-phosphodiesterase activity"/>
    <property type="evidence" value="ECO:0007669"/>
    <property type="project" value="InterPro"/>
</dbReference>
<dbReference type="EMBL" id="UINC01006934">
    <property type="protein sequence ID" value="SVA30500.1"/>
    <property type="molecule type" value="Genomic_DNA"/>
</dbReference>
<dbReference type="SUPFAM" id="SSF55144">
    <property type="entry name" value="LigT-like"/>
    <property type="match status" value="1"/>
</dbReference>
<dbReference type="HAMAP" id="MF_01940">
    <property type="entry name" value="RNA_CPDase"/>
    <property type="match status" value="1"/>
</dbReference>
<feature type="domain" description="Phosphoesterase HXTX" evidence="2">
    <location>
        <begin position="10"/>
        <end position="88"/>
    </location>
</feature>
<protein>
    <recommendedName>
        <fullName evidence="2">Phosphoesterase HXTX domain-containing protein</fullName>
    </recommendedName>
</protein>
<reference evidence="3" key="1">
    <citation type="submission" date="2018-05" db="EMBL/GenBank/DDBJ databases">
        <authorList>
            <person name="Lanie J.A."/>
            <person name="Ng W.-L."/>
            <person name="Kazmierczak K.M."/>
            <person name="Andrzejewski T.M."/>
            <person name="Davidsen T.M."/>
            <person name="Wayne K.J."/>
            <person name="Tettelin H."/>
            <person name="Glass J.I."/>
            <person name="Rusch D."/>
            <person name="Podicherti R."/>
            <person name="Tsui H.-C.T."/>
            <person name="Winkler M.E."/>
        </authorList>
    </citation>
    <scope>NUCLEOTIDE SEQUENCE</scope>
</reference>
<evidence type="ECO:0000256" key="1">
    <source>
        <dbReference type="ARBA" id="ARBA00022801"/>
    </source>
</evidence>
<dbReference type="Gene3D" id="3.90.1140.10">
    <property type="entry name" value="Cyclic phosphodiesterase"/>
    <property type="match status" value="1"/>
</dbReference>
<dbReference type="NCBIfam" id="TIGR02258">
    <property type="entry name" value="2_5_ligase"/>
    <property type="match status" value="1"/>
</dbReference>
<dbReference type="InterPro" id="IPR014051">
    <property type="entry name" value="Phosphoesterase_HXTX"/>
</dbReference>
<dbReference type="GO" id="GO:0004113">
    <property type="term" value="F:2',3'-cyclic-nucleotide 3'-phosphodiesterase activity"/>
    <property type="evidence" value="ECO:0007669"/>
    <property type="project" value="InterPro"/>
</dbReference>
<sequence>MSRRLFVALWPDAKVRHELTMLQARPEIRAAGGRTVPAKNIHMTLRFLGDVDASQQGALEARLADFVFEPVTLTLDRVRYWPGSGILWLGPRKTPRALSVAVQRLSNQLRALGYRADRRGFKAHVTLARDARAAKHFVFNPVTWHAETMVLVASERLPKGARYTVLV</sequence>
<evidence type="ECO:0000313" key="3">
    <source>
        <dbReference type="EMBL" id="SVA30500.1"/>
    </source>
</evidence>